<evidence type="ECO:0000259" key="7">
    <source>
        <dbReference type="PROSITE" id="PS51192"/>
    </source>
</evidence>
<dbReference type="InterPro" id="IPR001650">
    <property type="entry name" value="Helicase_C-like"/>
</dbReference>
<protein>
    <submittedName>
        <fullName evidence="9">RNA polymerase-associated protein RapA</fullName>
        <ecNumber evidence="9">3.6.4.-</ecNumber>
    </submittedName>
</protein>
<dbReference type="EMBL" id="CP036455">
    <property type="protein sequence ID" value="QBI56149.1"/>
    <property type="molecule type" value="Genomic_DNA"/>
</dbReference>
<dbReference type="GO" id="GO:0016787">
    <property type="term" value="F:hydrolase activity"/>
    <property type="evidence" value="ECO:0007669"/>
    <property type="project" value="UniProtKB-KW"/>
</dbReference>
<dbReference type="InterPro" id="IPR014001">
    <property type="entry name" value="Helicase_ATP-bd"/>
</dbReference>
<dbReference type="GO" id="GO:0004386">
    <property type="term" value="F:helicase activity"/>
    <property type="evidence" value="ECO:0007669"/>
    <property type="project" value="UniProtKB-KW"/>
</dbReference>
<dbReference type="OrthoDB" id="9814088at2"/>
<keyword evidence="1" id="KW-0547">Nucleotide-binding</keyword>
<evidence type="ECO:0000259" key="8">
    <source>
        <dbReference type="PROSITE" id="PS51194"/>
    </source>
</evidence>
<dbReference type="CDD" id="cd18793">
    <property type="entry name" value="SF2_C_SNF"/>
    <property type="match status" value="1"/>
</dbReference>
<accession>A0A4P6Q9Q2</accession>
<dbReference type="InterPro" id="IPR000330">
    <property type="entry name" value="SNF2_N"/>
</dbReference>
<dbReference type="RefSeq" id="WP_131100832.1">
    <property type="nucleotide sequence ID" value="NZ_CP036455.1"/>
</dbReference>
<dbReference type="GO" id="GO:0005524">
    <property type="term" value="F:ATP binding"/>
    <property type="evidence" value="ECO:0007669"/>
    <property type="project" value="UniProtKB-KW"/>
</dbReference>
<dbReference type="NCBIfam" id="NF038317">
    <property type="entry name" value="DISARM_DrmD"/>
    <property type="match status" value="1"/>
</dbReference>
<evidence type="ECO:0000313" key="9">
    <source>
        <dbReference type="EMBL" id="QBI56149.1"/>
    </source>
</evidence>
<keyword evidence="10" id="KW-1185">Reference proteome</keyword>
<feature type="coiled-coil region" evidence="5">
    <location>
        <begin position="984"/>
        <end position="1038"/>
    </location>
</feature>
<dbReference type="PROSITE" id="PS51194">
    <property type="entry name" value="HELICASE_CTER"/>
    <property type="match status" value="1"/>
</dbReference>
<dbReference type="EC" id="3.6.4.-" evidence="9"/>
<dbReference type="KEGG" id="strr:EKD16_21980"/>
<dbReference type="Gene3D" id="3.40.50.10810">
    <property type="entry name" value="Tandem AAA-ATPase domain"/>
    <property type="match status" value="1"/>
</dbReference>
<dbReference type="PANTHER" id="PTHR45766">
    <property type="entry name" value="DNA ANNEALING HELICASE AND ENDONUCLEASE ZRANB3 FAMILY MEMBER"/>
    <property type="match status" value="1"/>
</dbReference>
<dbReference type="CDD" id="cd18011">
    <property type="entry name" value="DEXDc_RapA"/>
    <property type="match status" value="1"/>
</dbReference>
<evidence type="ECO:0000256" key="2">
    <source>
        <dbReference type="ARBA" id="ARBA00022801"/>
    </source>
</evidence>
<organism evidence="9 10">
    <name type="scientific">Streptomonospora litoralis</name>
    <dbReference type="NCBI Taxonomy" id="2498135"/>
    <lineage>
        <taxon>Bacteria</taxon>
        <taxon>Bacillati</taxon>
        <taxon>Actinomycetota</taxon>
        <taxon>Actinomycetes</taxon>
        <taxon>Streptosporangiales</taxon>
        <taxon>Nocardiopsidaceae</taxon>
        <taxon>Streptomonospora</taxon>
    </lineage>
</organism>
<dbReference type="InterPro" id="IPR027417">
    <property type="entry name" value="P-loop_NTPase"/>
</dbReference>
<dbReference type="InterPro" id="IPR057342">
    <property type="entry name" value="DEXDc_RapA"/>
</dbReference>
<evidence type="ECO:0000256" key="4">
    <source>
        <dbReference type="ARBA" id="ARBA00022840"/>
    </source>
</evidence>
<sequence length="1071" mass="119739">MAVASQETAVDDSGTGVPAMPEVPEPGQVVNVRGSTWAVAEVRRQGLPRSPADEGVPGLTHVVALQSLEEDRLGEELSVVWELEVGHTLAPDQGLPESITADGFDDPNTLAAFVDAVRWGAVTSADTDSYQAPFRSGADIKPYQLEPLRRALGSARTNLLLADDVGLGKTIEAGLVAQELLLRHRARSVVIVCPPSLRLKWRDEMREKFGLEFQLVDSEFMAQLRRTHGLNANPFRLYPRVIVSMAWLPTLRAQRLLREVYADVRDANTARRFAFDLLIVDEAHHVAPSSPSAAGGRRGYAVDSKRTLATRALAEKCEHRLFLSATPHNGYSESFTALMEMIDDRRFSRGALLDERALNEVAVRRLKSQVPDEEFPTRELKAIPFTPGEDEQRHFALLQQVLDAGARTRAQGSGDLVGMLLKKRFLSSPWSFAGTLELYEQSAATGRLPHTAEEDPDGYYQEVMGSEQSDEEEGRDEHPEFTALRQSKKDHPLGAAAPADVRALVQWGRGFEHRPDSRLQALIGFLDAVCRPDNTTWTNERVVVFTEYAQTLDWIAGVLAQRGYRDVLATIQGSTPLEEREDIRARFTRDPAEEPADDRVRVLVATDSAGEGIDLQTHCYRLVNYDVPFNPSRLEQRIGRIDRYGQRHTPQIYHFAPDSDSQTYAADLDFLRRIAEKVGSVAQDLGSVNQVIDQEVQQHFSPARSAGRSRPDAAESGETIITRALAGGRELNRRLTELSRTYEDRKAQMHLTPDNARRVVDTALQLTAQPPLQEIGDERTDAPVFRIPAVGPAWQPALQGLDTRLRPDVWRPVTFDDHAAEGRDDLVHLHLGHALMQKAARTLRSALFSSDSPVHRVTAVVVEDLPQSCVAAASRLVLVGRGGLRLHEEVFLTGIRMRGQALAEAKAEAVLEQALDAQDLAVADPDLRAALARMWSSPDSRLRPRLLAAMERKAQTRQEKVTEALQARRQDDTDRVRDIFAAFRRNLNESHERLEREIRVEDETLFPDDQQHQRRRDLRAMEDRLANLEREEQRETAAIQERYTDIRPYVSAAAVVFALTPDDARKEALES</sequence>
<proteinExistence type="predicted"/>
<dbReference type="Gene3D" id="3.40.50.300">
    <property type="entry name" value="P-loop containing nucleotide triphosphate hydrolases"/>
    <property type="match status" value="1"/>
</dbReference>
<keyword evidence="5" id="KW-0175">Coiled coil</keyword>
<reference evidence="9 10" key="1">
    <citation type="submission" date="2019-02" db="EMBL/GenBank/DDBJ databases">
        <authorList>
            <person name="Khodamoradi S."/>
            <person name="Hahnke R.L."/>
            <person name="Kaempfer P."/>
            <person name="Schumann P."/>
            <person name="Rohde M."/>
            <person name="Steinert M."/>
            <person name="Luzhetskyy A."/>
            <person name="Wink J."/>
            <person name="Ruckert C."/>
        </authorList>
    </citation>
    <scope>NUCLEOTIDE SEQUENCE [LARGE SCALE GENOMIC DNA]</scope>
    <source>
        <strain evidence="9 10">M2</strain>
    </source>
</reference>
<dbReference type="PROSITE" id="PS51192">
    <property type="entry name" value="HELICASE_ATP_BIND_1"/>
    <property type="match status" value="1"/>
</dbReference>
<evidence type="ECO:0000256" key="1">
    <source>
        <dbReference type="ARBA" id="ARBA00022741"/>
    </source>
</evidence>
<keyword evidence="3" id="KW-0347">Helicase</keyword>
<evidence type="ECO:0000256" key="5">
    <source>
        <dbReference type="SAM" id="Coils"/>
    </source>
</evidence>
<keyword evidence="2 9" id="KW-0378">Hydrolase</keyword>
<feature type="domain" description="Helicase ATP-binding" evidence="7">
    <location>
        <begin position="150"/>
        <end position="345"/>
    </location>
</feature>
<dbReference type="InterPro" id="IPR049730">
    <property type="entry name" value="SNF2/RAD54-like_C"/>
</dbReference>
<dbReference type="InterPro" id="IPR038718">
    <property type="entry name" value="SNF2-like_sf"/>
</dbReference>
<name>A0A4P6Q9Q2_9ACTN</name>
<dbReference type="SUPFAM" id="SSF52540">
    <property type="entry name" value="P-loop containing nucleoside triphosphate hydrolases"/>
    <property type="match status" value="2"/>
</dbReference>
<feature type="domain" description="Helicase C-terminal" evidence="8">
    <location>
        <begin position="518"/>
        <end position="700"/>
    </location>
</feature>
<evidence type="ECO:0000256" key="3">
    <source>
        <dbReference type="ARBA" id="ARBA00022806"/>
    </source>
</evidence>
<evidence type="ECO:0000256" key="6">
    <source>
        <dbReference type="SAM" id="MobiDB-lite"/>
    </source>
</evidence>
<keyword evidence="4" id="KW-0067">ATP-binding</keyword>
<dbReference type="AlphaFoldDB" id="A0A4P6Q9Q2"/>
<gene>
    <name evidence="9" type="primary">rapA3</name>
    <name evidence="9" type="ORF">EKD16_21980</name>
</gene>
<dbReference type="SMART" id="SM00490">
    <property type="entry name" value="HELICc"/>
    <property type="match status" value="1"/>
</dbReference>
<evidence type="ECO:0000313" key="10">
    <source>
        <dbReference type="Proteomes" id="UP000292235"/>
    </source>
</evidence>
<dbReference type="Pfam" id="PF00176">
    <property type="entry name" value="SNF2-rel_dom"/>
    <property type="match status" value="1"/>
</dbReference>
<dbReference type="Pfam" id="PF00271">
    <property type="entry name" value="Helicase_C"/>
    <property type="match status" value="1"/>
</dbReference>
<dbReference type="Proteomes" id="UP000292235">
    <property type="component" value="Chromosome"/>
</dbReference>
<feature type="region of interest" description="Disordered" evidence="6">
    <location>
        <begin position="1"/>
        <end position="28"/>
    </location>
</feature>
<dbReference type="SMART" id="SM00487">
    <property type="entry name" value="DEXDc"/>
    <property type="match status" value="1"/>
</dbReference>
<dbReference type="PANTHER" id="PTHR45766:SF6">
    <property type="entry name" value="SWI_SNF-RELATED MATRIX-ASSOCIATED ACTIN-DEPENDENT REGULATOR OF CHROMATIN SUBFAMILY A-LIKE PROTEIN 1"/>
    <property type="match status" value="1"/>
</dbReference>